<protein>
    <submittedName>
        <fullName evidence="1">Uncharacterized protein</fullName>
    </submittedName>
</protein>
<organism evidence="1 2">
    <name type="scientific">Eumeta variegata</name>
    <name type="common">Bagworm moth</name>
    <name type="synonym">Eumeta japonica</name>
    <dbReference type="NCBI Taxonomy" id="151549"/>
    <lineage>
        <taxon>Eukaryota</taxon>
        <taxon>Metazoa</taxon>
        <taxon>Ecdysozoa</taxon>
        <taxon>Arthropoda</taxon>
        <taxon>Hexapoda</taxon>
        <taxon>Insecta</taxon>
        <taxon>Pterygota</taxon>
        <taxon>Neoptera</taxon>
        <taxon>Endopterygota</taxon>
        <taxon>Lepidoptera</taxon>
        <taxon>Glossata</taxon>
        <taxon>Ditrysia</taxon>
        <taxon>Tineoidea</taxon>
        <taxon>Psychidae</taxon>
        <taxon>Oiketicinae</taxon>
        <taxon>Eumeta</taxon>
    </lineage>
</organism>
<accession>A0A4C1VVG5</accession>
<name>A0A4C1VVG5_EUMVA</name>
<proteinExistence type="predicted"/>
<reference evidence="1 2" key="1">
    <citation type="journal article" date="2019" name="Commun. Biol.">
        <title>The bagworm genome reveals a unique fibroin gene that provides high tensile strength.</title>
        <authorList>
            <person name="Kono N."/>
            <person name="Nakamura H."/>
            <person name="Ohtoshi R."/>
            <person name="Tomita M."/>
            <person name="Numata K."/>
            <person name="Arakawa K."/>
        </authorList>
    </citation>
    <scope>NUCLEOTIDE SEQUENCE [LARGE SCALE GENOMIC DNA]</scope>
</reference>
<comment type="caution">
    <text evidence="1">The sequence shown here is derived from an EMBL/GenBank/DDBJ whole genome shotgun (WGS) entry which is preliminary data.</text>
</comment>
<evidence type="ECO:0000313" key="1">
    <source>
        <dbReference type="EMBL" id="GBP41894.1"/>
    </source>
</evidence>
<sequence length="74" mass="8491">MDSMMKGRRKTALVRTRLDRANVCGGKVALENHMHTISVEEKGQILGTRNRRACIKRWMDVSEAREICKDISTM</sequence>
<keyword evidence="2" id="KW-1185">Reference proteome</keyword>
<dbReference type="EMBL" id="BGZK01000407">
    <property type="protein sequence ID" value="GBP41894.1"/>
    <property type="molecule type" value="Genomic_DNA"/>
</dbReference>
<gene>
    <name evidence="1" type="ORF">EVAR_86865_1</name>
</gene>
<dbReference type="AlphaFoldDB" id="A0A4C1VVG5"/>
<evidence type="ECO:0000313" key="2">
    <source>
        <dbReference type="Proteomes" id="UP000299102"/>
    </source>
</evidence>
<dbReference type="Proteomes" id="UP000299102">
    <property type="component" value="Unassembled WGS sequence"/>
</dbReference>
<dbReference type="OrthoDB" id="425681at2759"/>